<dbReference type="InterPro" id="IPR002347">
    <property type="entry name" value="SDR_fam"/>
</dbReference>
<evidence type="ECO:0000313" key="5">
    <source>
        <dbReference type="EMBL" id="KKS41288.1"/>
    </source>
</evidence>
<name>A0A0G1BV15_9BACT</name>
<protein>
    <submittedName>
        <fullName evidence="5">3-oxoacyl-(Acyl-carrier protein) reductase</fullName>
    </submittedName>
</protein>
<dbReference type="Gene3D" id="3.40.50.720">
    <property type="entry name" value="NAD(P)-binding Rossmann-like Domain"/>
    <property type="match status" value="1"/>
</dbReference>
<dbReference type="GO" id="GO:0016491">
    <property type="term" value="F:oxidoreductase activity"/>
    <property type="evidence" value="ECO:0007669"/>
    <property type="project" value="UniProtKB-KW"/>
</dbReference>
<dbReference type="EMBL" id="LCCW01000029">
    <property type="protein sequence ID" value="KKS41288.1"/>
    <property type="molecule type" value="Genomic_DNA"/>
</dbReference>
<dbReference type="Proteomes" id="UP000034516">
    <property type="component" value="Unassembled WGS sequence"/>
</dbReference>
<dbReference type="PANTHER" id="PTHR43391:SF14">
    <property type="entry name" value="DEHYDROGENASE_REDUCTASE SDR FAMILY PROTEIN 7-LIKE"/>
    <property type="match status" value="1"/>
</dbReference>
<reference evidence="5 6" key="1">
    <citation type="journal article" date="2015" name="Nature">
        <title>rRNA introns, odd ribosomes, and small enigmatic genomes across a large radiation of phyla.</title>
        <authorList>
            <person name="Brown C.T."/>
            <person name="Hug L.A."/>
            <person name="Thomas B.C."/>
            <person name="Sharon I."/>
            <person name="Castelle C.J."/>
            <person name="Singh A."/>
            <person name="Wilkins M.J."/>
            <person name="Williams K.H."/>
            <person name="Banfield J.F."/>
        </authorList>
    </citation>
    <scope>NUCLEOTIDE SEQUENCE [LARGE SCALE GENOMIC DNA]</scope>
</reference>
<dbReference type="InterPro" id="IPR036291">
    <property type="entry name" value="NAD(P)-bd_dom_sf"/>
</dbReference>
<evidence type="ECO:0000256" key="2">
    <source>
        <dbReference type="ARBA" id="ARBA00022857"/>
    </source>
</evidence>
<dbReference type="InterPro" id="IPR020904">
    <property type="entry name" value="Sc_DH/Rdtase_CS"/>
</dbReference>
<dbReference type="SUPFAM" id="SSF51735">
    <property type="entry name" value="NAD(P)-binding Rossmann-fold domains"/>
    <property type="match status" value="1"/>
</dbReference>
<dbReference type="PROSITE" id="PS00061">
    <property type="entry name" value="ADH_SHORT"/>
    <property type="match status" value="1"/>
</dbReference>
<proteinExistence type="inferred from homology"/>
<comment type="caution">
    <text evidence="5">The sequence shown here is derived from an EMBL/GenBank/DDBJ whole genome shotgun (WGS) entry which is preliminary data.</text>
</comment>
<evidence type="ECO:0000313" key="6">
    <source>
        <dbReference type="Proteomes" id="UP000034516"/>
    </source>
</evidence>
<organism evidence="5 6">
    <name type="scientific">Candidatus Kuenenbacteria bacterium GW2011_GWA2_42_15</name>
    <dbReference type="NCBI Taxonomy" id="1618677"/>
    <lineage>
        <taxon>Bacteria</taxon>
        <taxon>Candidatus Kueneniibacteriota</taxon>
    </lineage>
</organism>
<evidence type="ECO:0000256" key="4">
    <source>
        <dbReference type="RuleBase" id="RU000363"/>
    </source>
</evidence>
<dbReference type="AlphaFoldDB" id="A0A0G1BV15"/>
<evidence type="ECO:0000256" key="1">
    <source>
        <dbReference type="ARBA" id="ARBA00006484"/>
    </source>
</evidence>
<evidence type="ECO:0000256" key="3">
    <source>
        <dbReference type="ARBA" id="ARBA00023002"/>
    </source>
</evidence>
<accession>A0A0G1BV15</accession>
<dbReference type="Pfam" id="PF00106">
    <property type="entry name" value="adh_short"/>
    <property type="match status" value="1"/>
</dbReference>
<sequence length="253" mass="28188">MLMKKPANNHKVVFITGSSSGIGEQTAYLFAAHGDSLVLTYHRYKDEGDVVAAKCSSLGAKNVLLIHLDLTDNESIVNAVKSAIAEYSCLDILINNAAFLAQAILTEQSFENIRLQIKTNLEGPIKITKECLPYIQESIINIGSNLSTVGQKQFTVYSATKFGIRGLTKSLALEFPNLRIFTVNPSLTATKMGHFKGLPPATVAKVVYRAALGDYQEKSGADINVRDYLYGPQLKRYWIFIRWLKHQLWKLKF</sequence>
<keyword evidence="2" id="KW-0521">NADP</keyword>
<dbReference type="PRINTS" id="PR00081">
    <property type="entry name" value="GDHRDH"/>
</dbReference>
<dbReference type="CDD" id="cd05233">
    <property type="entry name" value="SDR_c"/>
    <property type="match status" value="1"/>
</dbReference>
<dbReference type="PRINTS" id="PR00080">
    <property type="entry name" value="SDRFAMILY"/>
</dbReference>
<keyword evidence="3" id="KW-0560">Oxidoreductase</keyword>
<dbReference type="PANTHER" id="PTHR43391">
    <property type="entry name" value="RETINOL DEHYDROGENASE-RELATED"/>
    <property type="match status" value="1"/>
</dbReference>
<gene>
    <name evidence="5" type="ORF">UV02_C0029G0011</name>
</gene>
<comment type="similarity">
    <text evidence="1 4">Belongs to the short-chain dehydrogenases/reductases (SDR) family.</text>
</comment>